<protein>
    <submittedName>
        <fullName evidence="1">Uncharacterized protein</fullName>
    </submittedName>
</protein>
<reference evidence="1" key="1">
    <citation type="submission" date="2020-06" db="EMBL/GenBank/DDBJ databases">
        <title>WGS assembly of Ceratodon purpureus strain R40.</title>
        <authorList>
            <person name="Carey S.B."/>
            <person name="Jenkins J."/>
            <person name="Shu S."/>
            <person name="Lovell J.T."/>
            <person name="Sreedasyam A."/>
            <person name="Maumus F."/>
            <person name="Tiley G.P."/>
            <person name="Fernandez-Pozo N."/>
            <person name="Barry K."/>
            <person name="Chen C."/>
            <person name="Wang M."/>
            <person name="Lipzen A."/>
            <person name="Daum C."/>
            <person name="Saski C.A."/>
            <person name="Payton A.C."/>
            <person name="Mcbreen J.C."/>
            <person name="Conrad R.E."/>
            <person name="Kollar L.M."/>
            <person name="Olsson S."/>
            <person name="Huttunen S."/>
            <person name="Landis J.B."/>
            <person name="Wickett N.J."/>
            <person name="Johnson M.G."/>
            <person name="Rensing S.A."/>
            <person name="Grimwood J."/>
            <person name="Schmutz J."/>
            <person name="Mcdaniel S.F."/>
        </authorList>
    </citation>
    <scope>NUCLEOTIDE SEQUENCE</scope>
    <source>
        <strain evidence="1">R40</strain>
    </source>
</reference>
<gene>
    <name evidence="1" type="ORF">KC19_VG061600</name>
</gene>
<dbReference type="Proteomes" id="UP000822688">
    <property type="component" value="Chromosome V"/>
</dbReference>
<organism evidence="1 2">
    <name type="scientific">Ceratodon purpureus</name>
    <name type="common">Fire moss</name>
    <name type="synonym">Dicranum purpureum</name>
    <dbReference type="NCBI Taxonomy" id="3225"/>
    <lineage>
        <taxon>Eukaryota</taxon>
        <taxon>Viridiplantae</taxon>
        <taxon>Streptophyta</taxon>
        <taxon>Embryophyta</taxon>
        <taxon>Bryophyta</taxon>
        <taxon>Bryophytina</taxon>
        <taxon>Bryopsida</taxon>
        <taxon>Dicranidae</taxon>
        <taxon>Pseudoditrichales</taxon>
        <taxon>Ditrichaceae</taxon>
        <taxon>Ceratodon</taxon>
    </lineage>
</organism>
<sequence>MDVDVDGCGWMSFSSNFLFFSSLLEFLCVCVSEPSRHSHFLIYMRERGGLGLLISALRRACVSMMAWCGC</sequence>
<evidence type="ECO:0000313" key="2">
    <source>
        <dbReference type="Proteomes" id="UP000822688"/>
    </source>
</evidence>
<dbReference type="AlphaFoldDB" id="A0A8T0HMF8"/>
<comment type="caution">
    <text evidence="1">The sequence shown here is derived from an EMBL/GenBank/DDBJ whole genome shotgun (WGS) entry which is preliminary data.</text>
</comment>
<dbReference type="EMBL" id="CM026426">
    <property type="protein sequence ID" value="KAG0572011.1"/>
    <property type="molecule type" value="Genomic_DNA"/>
</dbReference>
<accession>A0A8T0HMF8</accession>
<proteinExistence type="predicted"/>
<evidence type="ECO:0000313" key="1">
    <source>
        <dbReference type="EMBL" id="KAG0572011.1"/>
    </source>
</evidence>
<name>A0A8T0HMF8_CERPU</name>
<keyword evidence="2" id="KW-1185">Reference proteome</keyword>